<keyword evidence="5" id="KW-0520">NAD</keyword>
<protein>
    <submittedName>
        <fullName evidence="7">NADH dehydrogenase subunit H</fullName>
    </submittedName>
</protein>
<dbReference type="OrthoDB" id="5185879at2"/>
<dbReference type="Pfam" id="PF00146">
    <property type="entry name" value="NADHdh"/>
    <property type="match status" value="1"/>
</dbReference>
<dbReference type="PANTHER" id="PTHR11432:SF3">
    <property type="entry name" value="NADH-UBIQUINONE OXIDOREDUCTASE CHAIN 1"/>
    <property type="match status" value="1"/>
</dbReference>
<feature type="transmembrane region" description="Helical" evidence="6">
    <location>
        <begin position="223"/>
        <end position="244"/>
    </location>
</feature>
<reference evidence="7 8" key="1">
    <citation type="submission" date="2016-10" db="EMBL/GenBank/DDBJ databases">
        <authorList>
            <person name="de Groot N.N."/>
        </authorList>
    </citation>
    <scope>NUCLEOTIDE SEQUENCE [LARGE SCALE GENOMIC DNA]</scope>
    <source>
        <strain evidence="7 8">NP_1H</strain>
    </source>
</reference>
<feature type="transmembrane region" description="Helical" evidence="6">
    <location>
        <begin position="12"/>
        <end position="34"/>
    </location>
</feature>
<keyword evidence="3 6" id="KW-1133">Transmembrane helix</keyword>
<dbReference type="Proteomes" id="UP000199258">
    <property type="component" value="Unassembled WGS sequence"/>
</dbReference>
<feature type="transmembrane region" description="Helical" evidence="6">
    <location>
        <begin position="113"/>
        <end position="133"/>
    </location>
</feature>
<evidence type="ECO:0000313" key="8">
    <source>
        <dbReference type="Proteomes" id="UP000199258"/>
    </source>
</evidence>
<dbReference type="GO" id="GO:0005886">
    <property type="term" value="C:plasma membrane"/>
    <property type="evidence" value="ECO:0007669"/>
    <property type="project" value="UniProtKB-SubCell"/>
</dbReference>
<evidence type="ECO:0000256" key="1">
    <source>
        <dbReference type="ARBA" id="ARBA00004141"/>
    </source>
</evidence>
<dbReference type="STRING" id="335973.SAMN04488693_13214"/>
<comment type="subcellular location">
    <subcellularLocation>
        <location evidence="5">Cell membrane</location>
        <topology evidence="5">Multi-pass membrane protein</topology>
    </subcellularLocation>
    <subcellularLocation>
        <location evidence="1">Membrane</location>
        <topology evidence="1">Multi-pass membrane protein</topology>
    </subcellularLocation>
</comment>
<gene>
    <name evidence="7" type="ORF">SAMN04488693_13214</name>
</gene>
<dbReference type="RefSeq" id="WP_090588376.1">
    <property type="nucleotide sequence ID" value="NZ_FNDT01000032.1"/>
</dbReference>
<proteinExistence type="inferred from homology"/>
<name>A0A1G8PDX7_9MICC</name>
<accession>A0A1G8PDX7</accession>
<feature type="transmembrane region" description="Helical" evidence="6">
    <location>
        <begin position="175"/>
        <end position="198"/>
    </location>
</feature>
<dbReference type="PANTHER" id="PTHR11432">
    <property type="entry name" value="NADH DEHYDROGENASE SUBUNIT 1"/>
    <property type="match status" value="1"/>
</dbReference>
<feature type="transmembrane region" description="Helical" evidence="6">
    <location>
        <begin position="71"/>
        <end position="93"/>
    </location>
</feature>
<evidence type="ECO:0000256" key="2">
    <source>
        <dbReference type="ARBA" id="ARBA00022692"/>
    </source>
</evidence>
<dbReference type="EMBL" id="FNDT01000032">
    <property type="protein sequence ID" value="SDI90518.1"/>
    <property type="molecule type" value="Genomic_DNA"/>
</dbReference>
<feature type="transmembrane region" description="Helical" evidence="6">
    <location>
        <begin position="145"/>
        <end position="163"/>
    </location>
</feature>
<evidence type="ECO:0000256" key="3">
    <source>
        <dbReference type="ARBA" id="ARBA00022989"/>
    </source>
</evidence>
<organism evidence="7 8">
    <name type="scientific">Arthrobacter subterraneus</name>
    <dbReference type="NCBI Taxonomy" id="335973"/>
    <lineage>
        <taxon>Bacteria</taxon>
        <taxon>Bacillati</taxon>
        <taxon>Actinomycetota</taxon>
        <taxon>Actinomycetes</taxon>
        <taxon>Micrococcales</taxon>
        <taxon>Micrococcaceae</taxon>
        <taxon>Arthrobacter</taxon>
    </lineage>
</organism>
<dbReference type="GO" id="GO:0009060">
    <property type="term" value="P:aerobic respiration"/>
    <property type="evidence" value="ECO:0007669"/>
    <property type="project" value="TreeGrafter"/>
</dbReference>
<keyword evidence="8" id="KW-1185">Reference proteome</keyword>
<dbReference type="InterPro" id="IPR001694">
    <property type="entry name" value="NADH_UbQ_OxRdtase_su1/FPO"/>
</dbReference>
<feature type="transmembrane region" description="Helical" evidence="6">
    <location>
        <begin position="256"/>
        <end position="273"/>
    </location>
</feature>
<evidence type="ECO:0000256" key="5">
    <source>
        <dbReference type="RuleBase" id="RU000471"/>
    </source>
</evidence>
<evidence type="ECO:0000256" key="4">
    <source>
        <dbReference type="ARBA" id="ARBA00023136"/>
    </source>
</evidence>
<sequence>MVEGLVEVAPGWVVVAAVLLGLMALVGACVDGALTAHSDRRPLLAGAGKPIWETARLLRQRRRVLVASDPLLWRVGGAGLLVVALLMVVVVPLGRWTVADLSVGVAWFNAMDVMVWALVWLTGWGANSAHGLVGGHRFLAQALSYELPLMFALTAPAVAAGSLRVSDVVVAQQGLWFAVWMPVAFLVFCASVLAFSVWGPFSPAAGGDIAGGVLTELSSVDRFLVLAGRYALLAAGAAFAVPMFLGGGSGPFGPEWVWTFLKTVVLLAAFVYVRRLLPVVRPDRLVEAAWVIVLPVVLLQVLLVSLISLGGGL</sequence>
<evidence type="ECO:0000313" key="7">
    <source>
        <dbReference type="EMBL" id="SDI90518.1"/>
    </source>
</evidence>
<dbReference type="AlphaFoldDB" id="A0A1G8PDX7"/>
<feature type="transmembrane region" description="Helical" evidence="6">
    <location>
        <begin position="285"/>
        <end position="309"/>
    </location>
</feature>
<keyword evidence="4 6" id="KW-0472">Membrane</keyword>
<keyword evidence="2 5" id="KW-0812">Transmembrane</keyword>
<comment type="similarity">
    <text evidence="5">Belongs to the complex I subunit 1 family.</text>
</comment>
<evidence type="ECO:0000256" key="6">
    <source>
        <dbReference type="SAM" id="Phobius"/>
    </source>
</evidence>
<dbReference type="GO" id="GO:0003954">
    <property type="term" value="F:NADH dehydrogenase activity"/>
    <property type="evidence" value="ECO:0007669"/>
    <property type="project" value="TreeGrafter"/>
</dbReference>